<comment type="caution">
    <text evidence="1">The sequence shown here is derived from an EMBL/GenBank/DDBJ whole genome shotgun (WGS) entry which is preliminary data.</text>
</comment>
<accession>A0ABT6FC83</accession>
<keyword evidence="2" id="KW-1185">Reference proteome</keyword>
<dbReference type="EMBL" id="JARRAG010000002">
    <property type="protein sequence ID" value="MDG3005159.1"/>
    <property type="molecule type" value="Genomic_DNA"/>
</dbReference>
<reference evidence="1 2" key="1">
    <citation type="submission" date="2023-03" db="EMBL/GenBank/DDBJ databases">
        <title>Paludisphaera mucosa sp. nov. a novel planctomycete from northern fen.</title>
        <authorList>
            <person name="Ivanova A."/>
        </authorList>
    </citation>
    <scope>NUCLEOTIDE SEQUENCE [LARGE SCALE GENOMIC DNA]</scope>
    <source>
        <strain evidence="1 2">Pla2</strain>
    </source>
</reference>
<evidence type="ECO:0000313" key="2">
    <source>
        <dbReference type="Proteomes" id="UP001216907"/>
    </source>
</evidence>
<dbReference type="RefSeq" id="WP_277861505.1">
    <property type="nucleotide sequence ID" value="NZ_JARRAG010000002.1"/>
</dbReference>
<proteinExistence type="predicted"/>
<evidence type="ECO:0000313" key="1">
    <source>
        <dbReference type="EMBL" id="MDG3005159.1"/>
    </source>
</evidence>
<protein>
    <submittedName>
        <fullName evidence="1">Uncharacterized protein</fullName>
    </submittedName>
</protein>
<dbReference type="Proteomes" id="UP001216907">
    <property type="component" value="Unassembled WGS sequence"/>
</dbReference>
<name>A0ABT6FC83_9BACT</name>
<organism evidence="1 2">
    <name type="scientific">Paludisphaera mucosa</name>
    <dbReference type="NCBI Taxonomy" id="3030827"/>
    <lineage>
        <taxon>Bacteria</taxon>
        <taxon>Pseudomonadati</taxon>
        <taxon>Planctomycetota</taxon>
        <taxon>Planctomycetia</taxon>
        <taxon>Isosphaerales</taxon>
        <taxon>Isosphaeraceae</taxon>
        <taxon>Paludisphaera</taxon>
    </lineage>
</organism>
<gene>
    <name evidence="1" type="ORF">PZE19_15330</name>
</gene>
<sequence length="96" mass="10390">MWEVLCEVSAGLRPTERTVAVPDVYGNRHHLRVEEGFIAEIGGKSYIPVGMIGVDEAKKLALVELPHESDGGANRLWVWQANLHRIAAADAATAAS</sequence>